<keyword evidence="15" id="KW-1185">Reference proteome</keyword>
<dbReference type="SUPFAM" id="SSF64268">
    <property type="entry name" value="PX domain"/>
    <property type="match status" value="1"/>
</dbReference>
<dbReference type="InterPro" id="IPR001683">
    <property type="entry name" value="PX_dom"/>
</dbReference>
<dbReference type="InterPro" id="IPR037868">
    <property type="entry name" value="PX_Vps5"/>
</dbReference>
<dbReference type="PANTHER" id="PTHR10555:SF170">
    <property type="entry name" value="FI18122P1"/>
    <property type="match status" value="1"/>
</dbReference>
<dbReference type="GO" id="GO:0005768">
    <property type="term" value="C:endosome"/>
    <property type="evidence" value="ECO:0007669"/>
    <property type="project" value="TreeGrafter"/>
</dbReference>
<feature type="compositionally biased region" description="Polar residues" evidence="12">
    <location>
        <begin position="175"/>
        <end position="204"/>
    </location>
</feature>
<dbReference type="InterPro" id="IPR035803">
    <property type="entry name" value="BAR_Vps5"/>
</dbReference>
<dbReference type="PROSITE" id="PS50195">
    <property type="entry name" value="PX"/>
    <property type="match status" value="1"/>
</dbReference>
<sequence length="655" mass="72473">MDGFDDLLAPTRQALETNPFAEGFHRSGSPDPWASPFTSNNANDGFGTSSIYDDHNPFSSSVNPYASPTTPAFGSPKAEEKDLSPEPEDGEQPTPANEPSDPLDSANATLDDDEDNRPLGTLRSPGFRESVAPISSAYPEPAHSYTSTPTRSRTPDTDVDSKLPTKITVAPPSAIQAQHIQQSTEAASSSRIVSPLEETTTSALERSLGGLALGPDVLGSGSNSRGWQQDDTSAWGRTDLPPTPVTPVQNPPPDDDSDDDKPINQVLKRHSQDESHNTPQTTDNGIPPVFVITVDDPQKVGDPLRPYIMYTVHTRTTSPLFHKSAFSVLRRYSDFVWLYEALCYNNPGVVVPPVPEKSSFGRFEDQFVRQRRLGLEKCIQKMANHPVLAKDPDLRLFLESDTFSLDIKHRKSETPHENKGLIASIGQTLAGPRFHETDEWFEKKKSYLDSLESQLRGLAKSIEFVARHRTELALATGEFATAVSDLSSSDVGKQLSHALAELAELERKAQDLQNTQSEQDQSTLMATVDEVRIYHAWKNAESDLLRTKQTHEKNRAQGKIPSERLGYSLSQIAEAERRASEAKKEYEHVSTLVKSEVARFEQERIEDFKDTLHAFLEGMISRQKELIASWENYQQLLLKRVGGGGPGSTRTSQDL</sequence>
<dbReference type="InterPro" id="IPR015404">
    <property type="entry name" value="Vps5_C"/>
</dbReference>
<dbReference type="KEGG" id="cci:CC1G_00891"/>
<evidence type="ECO:0000256" key="12">
    <source>
        <dbReference type="SAM" id="MobiDB-lite"/>
    </source>
</evidence>
<evidence type="ECO:0000256" key="11">
    <source>
        <dbReference type="SAM" id="Coils"/>
    </source>
</evidence>
<dbReference type="GO" id="GO:0030904">
    <property type="term" value="C:retromer complex"/>
    <property type="evidence" value="ECO:0007669"/>
    <property type="project" value="UniProtKB-ARBA"/>
</dbReference>
<feature type="compositionally biased region" description="Polar residues" evidence="12">
    <location>
        <begin position="36"/>
        <end position="72"/>
    </location>
</feature>
<protein>
    <submittedName>
        <fullName evidence="14">Protein transporter</fullName>
    </submittedName>
</protein>
<evidence type="ECO:0000256" key="7">
    <source>
        <dbReference type="ARBA" id="ARBA00022553"/>
    </source>
</evidence>
<name>A8N916_COPC7</name>
<dbReference type="SMART" id="SM00312">
    <property type="entry name" value="PX"/>
    <property type="match status" value="1"/>
</dbReference>
<evidence type="ECO:0000256" key="10">
    <source>
        <dbReference type="ARBA" id="ARBA00023136"/>
    </source>
</evidence>
<dbReference type="STRING" id="240176.A8N916"/>
<evidence type="ECO:0000256" key="8">
    <source>
        <dbReference type="ARBA" id="ARBA00022927"/>
    </source>
</evidence>
<organism evidence="14 15">
    <name type="scientific">Coprinopsis cinerea (strain Okayama-7 / 130 / ATCC MYA-4618 / FGSC 9003)</name>
    <name type="common">Inky cap fungus</name>
    <name type="synonym">Hormographiella aspergillata</name>
    <dbReference type="NCBI Taxonomy" id="240176"/>
    <lineage>
        <taxon>Eukaryota</taxon>
        <taxon>Fungi</taxon>
        <taxon>Dikarya</taxon>
        <taxon>Basidiomycota</taxon>
        <taxon>Agaricomycotina</taxon>
        <taxon>Agaricomycetes</taxon>
        <taxon>Agaricomycetidae</taxon>
        <taxon>Agaricales</taxon>
        <taxon>Agaricineae</taxon>
        <taxon>Psathyrellaceae</taxon>
        <taxon>Coprinopsis</taxon>
    </lineage>
</organism>
<evidence type="ECO:0000313" key="15">
    <source>
        <dbReference type="Proteomes" id="UP000001861"/>
    </source>
</evidence>
<dbReference type="Pfam" id="PF09325">
    <property type="entry name" value="Vps5"/>
    <property type="match status" value="1"/>
</dbReference>
<dbReference type="OrthoDB" id="271164at2759"/>
<dbReference type="SUPFAM" id="SSF103657">
    <property type="entry name" value="BAR/IMD domain-like"/>
    <property type="match status" value="1"/>
</dbReference>
<feature type="domain" description="PX" evidence="13">
    <location>
        <begin position="288"/>
        <end position="405"/>
    </location>
</feature>
<dbReference type="CDD" id="cd07627">
    <property type="entry name" value="BAR_Vps5p"/>
    <property type="match status" value="1"/>
</dbReference>
<dbReference type="AlphaFoldDB" id="A8N916"/>
<dbReference type="GO" id="GO:0042147">
    <property type="term" value="P:retrograde transport, endosome to Golgi"/>
    <property type="evidence" value="ECO:0007669"/>
    <property type="project" value="TreeGrafter"/>
</dbReference>
<dbReference type="Gene3D" id="3.30.1520.10">
    <property type="entry name" value="Phox-like domain"/>
    <property type="match status" value="1"/>
</dbReference>
<keyword evidence="6" id="KW-0963">Cytoplasm</keyword>
<dbReference type="Gene3D" id="1.20.1270.60">
    <property type="entry name" value="Arfaptin homology (AH) domain/BAR domain"/>
    <property type="match status" value="1"/>
</dbReference>
<dbReference type="GO" id="GO:0015031">
    <property type="term" value="P:protein transport"/>
    <property type="evidence" value="ECO:0007669"/>
    <property type="project" value="UniProtKB-KW"/>
</dbReference>
<comment type="subcellular location">
    <subcellularLocation>
        <location evidence="2">Cytoplasm</location>
    </subcellularLocation>
    <subcellularLocation>
        <location evidence="3">Golgi apparatus</location>
    </subcellularLocation>
    <subcellularLocation>
        <location evidence="1">Membrane</location>
        <topology evidence="1">Peripheral membrane protein</topology>
        <orientation evidence="1">Cytoplasmic side</orientation>
    </subcellularLocation>
</comment>
<comment type="similarity">
    <text evidence="4">Belongs to the sorting nexin family.</text>
</comment>
<evidence type="ECO:0000259" key="13">
    <source>
        <dbReference type="PROSITE" id="PS50195"/>
    </source>
</evidence>
<dbReference type="EMBL" id="AACS02000007">
    <property type="protein sequence ID" value="EAU90507.2"/>
    <property type="molecule type" value="Genomic_DNA"/>
</dbReference>
<evidence type="ECO:0000256" key="3">
    <source>
        <dbReference type="ARBA" id="ARBA00004555"/>
    </source>
</evidence>
<dbReference type="PANTHER" id="PTHR10555">
    <property type="entry name" value="SORTING NEXIN"/>
    <property type="match status" value="1"/>
</dbReference>
<comment type="caution">
    <text evidence="14">The sequence shown here is derived from an EMBL/GenBank/DDBJ whole genome shotgun (WGS) entry which is preliminary data.</text>
</comment>
<dbReference type="InterPro" id="IPR036871">
    <property type="entry name" value="PX_dom_sf"/>
</dbReference>
<dbReference type="OMA" id="PDPWASF"/>
<feature type="compositionally biased region" description="Polar residues" evidence="12">
    <location>
        <begin position="220"/>
        <end position="232"/>
    </location>
</feature>
<dbReference type="GO" id="GO:0035091">
    <property type="term" value="F:phosphatidylinositol binding"/>
    <property type="evidence" value="ECO:0007669"/>
    <property type="project" value="InterPro"/>
</dbReference>
<accession>A8N916</accession>
<dbReference type="InParanoid" id="A8N916"/>
<dbReference type="Pfam" id="PF00787">
    <property type="entry name" value="PX"/>
    <property type="match status" value="1"/>
</dbReference>
<dbReference type="eggNOG" id="KOG2273">
    <property type="taxonomic scope" value="Eukaryota"/>
</dbReference>
<proteinExistence type="inferred from homology"/>
<keyword evidence="5" id="KW-0813">Transport</keyword>
<evidence type="ECO:0000256" key="1">
    <source>
        <dbReference type="ARBA" id="ARBA00004287"/>
    </source>
</evidence>
<feature type="compositionally biased region" description="Pro residues" evidence="12">
    <location>
        <begin position="241"/>
        <end position="252"/>
    </location>
</feature>
<feature type="region of interest" description="Disordered" evidence="12">
    <location>
        <begin position="1"/>
        <end position="289"/>
    </location>
</feature>
<reference evidence="14 15" key="1">
    <citation type="journal article" date="2010" name="Proc. Natl. Acad. Sci. U.S.A.">
        <title>Insights into evolution of multicellular fungi from the assembled chromosomes of the mushroom Coprinopsis cinerea (Coprinus cinereus).</title>
        <authorList>
            <person name="Stajich J.E."/>
            <person name="Wilke S.K."/>
            <person name="Ahren D."/>
            <person name="Au C.H."/>
            <person name="Birren B.W."/>
            <person name="Borodovsky M."/>
            <person name="Burns C."/>
            <person name="Canback B."/>
            <person name="Casselton L.A."/>
            <person name="Cheng C.K."/>
            <person name="Deng J."/>
            <person name="Dietrich F.S."/>
            <person name="Fargo D.C."/>
            <person name="Farman M.L."/>
            <person name="Gathman A.C."/>
            <person name="Goldberg J."/>
            <person name="Guigo R."/>
            <person name="Hoegger P.J."/>
            <person name="Hooker J.B."/>
            <person name="Huggins A."/>
            <person name="James T.Y."/>
            <person name="Kamada T."/>
            <person name="Kilaru S."/>
            <person name="Kodira C."/>
            <person name="Kues U."/>
            <person name="Kupfer D."/>
            <person name="Kwan H.S."/>
            <person name="Lomsadze A."/>
            <person name="Li W."/>
            <person name="Lilly W.W."/>
            <person name="Ma L.J."/>
            <person name="Mackey A.J."/>
            <person name="Manning G."/>
            <person name="Martin F."/>
            <person name="Muraguchi H."/>
            <person name="Natvig D.O."/>
            <person name="Palmerini H."/>
            <person name="Ramesh M.A."/>
            <person name="Rehmeyer C.J."/>
            <person name="Roe B.A."/>
            <person name="Shenoy N."/>
            <person name="Stanke M."/>
            <person name="Ter-Hovhannisyan V."/>
            <person name="Tunlid A."/>
            <person name="Velagapudi R."/>
            <person name="Vision T.J."/>
            <person name="Zeng Q."/>
            <person name="Zolan M.E."/>
            <person name="Pukkila P.J."/>
        </authorList>
    </citation>
    <scope>NUCLEOTIDE SEQUENCE [LARGE SCALE GENOMIC DNA]</scope>
    <source>
        <strain evidence="15">Okayama-7 / 130 / ATCC MYA-4618 / FGSC 9003</strain>
    </source>
</reference>
<dbReference type="GO" id="GO:0005829">
    <property type="term" value="C:cytosol"/>
    <property type="evidence" value="ECO:0007669"/>
    <property type="project" value="GOC"/>
</dbReference>
<evidence type="ECO:0000256" key="6">
    <source>
        <dbReference type="ARBA" id="ARBA00022490"/>
    </source>
</evidence>
<dbReference type="FunFam" id="1.20.1270.60:FF:000022">
    <property type="entry name" value="Sorting nexin 3 protein"/>
    <property type="match status" value="1"/>
</dbReference>
<dbReference type="GO" id="GO:0005794">
    <property type="term" value="C:Golgi apparatus"/>
    <property type="evidence" value="ECO:0007669"/>
    <property type="project" value="UniProtKB-SubCell"/>
</dbReference>
<keyword evidence="10" id="KW-0472">Membrane</keyword>
<dbReference type="HOGENOM" id="CLU_014571_1_0_1"/>
<dbReference type="InterPro" id="IPR027267">
    <property type="entry name" value="AH/BAR_dom_sf"/>
</dbReference>
<dbReference type="GeneID" id="6007815"/>
<dbReference type="Proteomes" id="UP000001861">
    <property type="component" value="Unassembled WGS sequence"/>
</dbReference>
<evidence type="ECO:0000313" key="14">
    <source>
        <dbReference type="EMBL" id="EAU90507.2"/>
    </source>
</evidence>
<dbReference type="RefSeq" id="XP_001831344.2">
    <property type="nucleotide sequence ID" value="XM_001831292.2"/>
</dbReference>
<dbReference type="VEuPathDB" id="FungiDB:CC1G_00891"/>
<keyword evidence="8" id="KW-0653">Protein transport</keyword>
<evidence type="ECO:0000256" key="5">
    <source>
        <dbReference type="ARBA" id="ARBA00022448"/>
    </source>
</evidence>
<keyword evidence="11" id="KW-0175">Coiled coil</keyword>
<feature type="compositionally biased region" description="Basic and acidic residues" evidence="12">
    <location>
        <begin position="153"/>
        <end position="163"/>
    </location>
</feature>
<evidence type="ECO:0000256" key="2">
    <source>
        <dbReference type="ARBA" id="ARBA00004496"/>
    </source>
</evidence>
<evidence type="ECO:0000256" key="9">
    <source>
        <dbReference type="ARBA" id="ARBA00023034"/>
    </source>
</evidence>
<dbReference type="CDD" id="cd06861">
    <property type="entry name" value="PX_Vps5p"/>
    <property type="match status" value="1"/>
</dbReference>
<keyword evidence="9" id="KW-0333">Golgi apparatus</keyword>
<keyword evidence="7" id="KW-0597">Phosphoprotein</keyword>
<feature type="coiled-coil region" evidence="11">
    <location>
        <begin position="495"/>
        <end position="522"/>
    </location>
</feature>
<evidence type="ECO:0000256" key="4">
    <source>
        <dbReference type="ARBA" id="ARBA00010883"/>
    </source>
</evidence>
<gene>
    <name evidence="14" type="ORF">CC1G_00891</name>
</gene>
<dbReference type="FunCoup" id="A8N916">
    <property type="interactions" value="552"/>
</dbReference>
<dbReference type="GO" id="GO:0045053">
    <property type="term" value="P:protein retention in Golgi apparatus"/>
    <property type="evidence" value="ECO:0007669"/>
    <property type="project" value="TreeGrafter"/>
</dbReference>